<evidence type="ECO:0000259" key="2">
    <source>
        <dbReference type="Pfam" id="PF08327"/>
    </source>
</evidence>
<name>A0A7W7N9E8_9FLAO</name>
<gene>
    <name evidence="3" type="ORF">HNP37_003479</name>
</gene>
<comment type="caution">
    <text evidence="3">The sequence shown here is derived from an EMBL/GenBank/DDBJ whole genome shotgun (WGS) entry which is preliminary data.</text>
</comment>
<evidence type="ECO:0000313" key="4">
    <source>
        <dbReference type="Proteomes" id="UP000561681"/>
    </source>
</evidence>
<evidence type="ECO:0000313" key="3">
    <source>
        <dbReference type="EMBL" id="MBB4803404.1"/>
    </source>
</evidence>
<dbReference type="Proteomes" id="UP000561681">
    <property type="component" value="Unassembled WGS sequence"/>
</dbReference>
<dbReference type="RefSeq" id="WP_184164852.1">
    <property type="nucleotide sequence ID" value="NZ_JACHLD010000005.1"/>
</dbReference>
<dbReference type="Pfam" id="PF08327">
    <property type="entry name" value="AHSA1"/>
    <property type="match status" value="1"/>
</dbReference>
<keyword evidence="4" id="KW-1185">Reference proteome</keyword>
<dbReference type="CDD" id="cd07814">
    <property type="entry name" value="SRPBCC_CalC_Aha1-like"/>
    <property type="match status" value="1"/>
</dbReference>
<dbReference type="Gene3D" id="3.30.530.20">
    <property type="match status" value="1"/>
</dbReference>
<dbReference type="SUPFAM" id="SSF55961">
    <property type="entry name" value="Bet v1-like"/>
    <property type="match status" value="1"/>
</dbReference>
<dbReference type="EMBL" id="JACHLD010000005">
    <property type="protein sequence ID" value="MBB4803404.1"/>
    <property type="molecule type" value="Genomic_DNA"/>
</dbReference>
<comment type="similarity">
    <text evidence="1">Belongs to the AHA1 family.</text>
</comment>
<organism evidence="3 4">
    <name type="scientific">Flavobacterium nitrogenifigens</name>
    <dbReference type="NCBI Taxonomy" id="1617283"/>
    <lineage>
        <taxon>Bacteria</taxon>
        <taxon>Pseudomonadati</taxon>
        <taxon>Bacteroidota</taxon>
        <taxon>Flavobacteriia</taxon>
        <taxon>Flavobacteriales</taxon>
        <taxon>Flavobacteriaceae</taxon>
        <taxon>Flavobacterium</taxon>
    </lineage>
</organism>
<reference evidence="3 4" key="1">
    <citation type="submission" date="2020-08" db="EMBL/GenBank/DDBJ databases">
        <title>Functional genomics of gut bacteria from endangered species of beetles.</title>
        <authorList>
            <person name="Carlos-Shanley C."/>
        </authorList>
    </citation>
    <scope>NUCLEOTIDE SEQUENCE [LARGE SCALE GENOMIC DNA]</scope>
    <source>
        <strain evidence="3 4">S00142</strain>
    </source>
</reference>
<evidence type="ECO:0000256" key="1">
    <source>
        <dbReference type="ARBA" id="ARBA00006817"/>
    </source>
</evidence>
<sequence length="149" mass="17153">MKSISNFTQTLTISQTPQKVFEVILKVRKWWTGYHGETFTGMTEKLNDEFTFHAGNGAHYSKQKIVEIIPNQKLVWQITDSKLSFLEKTDEWTGTKVIFEISTQADRTTLTFTHEGLTPEVECYNSCAPAWTEYLQNKLLPLLSTDKVI</sequence>
<feature type="domain" description="Activator of Hsp90 ATPase homologue 1/2-like C-terminal" evidence="2">
    <location>
        <begin position="16"/>
        <end position="139"/>
    </location>
</feature>
<dbReference type="InterPro" id="IPR023393">
    <property type="entry name" value="START-like_dom_sf"/>
</dbReference>
<proteinExistence type="inferred from homology"/>
<protein>
    <recommendedName>
        <fullName evidence="2">Activator of Hsp90 ATPase homologue 1/2-like C-terminal domain-containing protein</fullName>
    </recommendedName>
</protein>
<dbReference type="InterPro" id="IPR013538">
    <property type="entry name" value="ASHA1/2-like_C"/>
</dbReference>
<dbReference type="AlphaFoldDB" id="A0A7W7N9E8"/>
<accession>A0A7W7N9E8</accession>